<evidence type="ECO:0000313" key="10">
    <source>
        <dbReference type="Ensembl" id="ENSCSAP00000012478.1"/>
    </source>
</evidence>
<dbReference type="EMBL" id="AQIB01128644">
    <property type="status" value="NOT_ANNOTATED_CDS"/>
    <property type="molecule type" value="Genomic_DNA"/>
</dbReference>
<evidence type="ECO:0000256" key="5">
    <source>
        <dbReference type="ARBA" id="ARBA00023319"/>
    </source>
</evidence>
<accession>A0A0D9RV39</accession>
<evidence type="ECO:0000256" key="6">
    <source>
        <dbReference type="ARBA" id="ARBA00038651"/>
    </source>
</evidence>
<evidence type="ECO:0000313" key="11">
    <source>
        <dbReference type="Proteomes" id="UP000029965"/>
    </source>
</evidence>
<reference evidence="10" key="3">
    <citation type="submission" date="2025-09" db="UniProtKB">
        <authorList>
            <consortium name="Ensembl"/>
        </authorList>
    </citation>
    <scope>IDENTIFICATION</scope>
</reference>
<dbReference type="GO" id="GO:0042101">
    <property type="term" value="C:T cell receptor complex"/>
    <property type="evidence" value="ECO:0007669"/>
    <property type="project" value="UniProtKB-KW"/>
</dbReference>
<feature type="chain" id="PRO_5002345696" evidence="8">
    <location>
        <begin position="23"/>
        <end position="153"/>
    </location>
</feature>
<dbReference type="GO" id="GO:0002250">
    <property type="term" value="P:adaptive immune response"/>
    <property type="evidence" value="ECO:0007669"/>
    <property type="project" value="UniProtKB-KW"/>
</dbReference>
<keyword evidence="2" id="KW-0391">Immunity</keyword>
<dbReference type="InterPro" id="IPR013783">
    <property type="entry name" value="Ig-like_fold"/>
</dbReference>
<sequence length="153" mass="17558">MMACIRASFMYLWLQLDWVSRGESVGLHLPTVSVQEGDNSVINCTYSDSASDYFLWYKQESGKGPQSIIDIRSNMAKRQGQRLTVLLNKTMKHLSLQIAATEPGDSAVYFCAENTHCFPGTCNHHPNLRWEVKQHLLSFRINFNYNTYHFVCS</sequence>
<dbReference type="Proteomes" id="UP000029965">
    <property type="component" value="Chromosome 29"/>
</dbReference>
<feature type="signal peptide" evidence="8">
    <location>
        <begin position="1"/>
        <end position="22"/>
    </location>
</feature>
<keyword evidence="11" id="KW-1185">Reference proteome</keyword>
<reference evidence="10" key="2">
    <citation type="submission" date="2025-08" db="UniProtKB">
        <authorList>
            <consortium name="Ensembl"/>
        </authorList>
    </citation>
    <scope>IDENTIFICATION</scope>
</reference>
<dbReference type="PROSITE" id="PS50835">
    <property type="entry name" value="IG_LIKE"/>
    <property type="match status" value="1"/>
</dbReference>
<protein>
    <submittedName>
        <fullName evidence="10">T cell receptor alpha variable 13-2</fullName>
    </submittedName>
</protein>
<dbReference type="PANTHER" id="PTHR19343:SF14">
    <property type="entry name" value="IG-LIKE DOMAIN-CONTAINING PROTEIN-RELATED"/>
    <property type="match status" value="1"/>
</dbReference>
<dbReference type="STRING" id="60711.ENSCSAP00000012478"/>
<dbReference type="AlphaFoldDB" id="A0A0D9RV39"/>
<dbReference type="SMART" id="SM00406">
    <property type="entry name" value="IGv"/>
    <property type="match status" value="1"/>
</dbReference>
<keyword evidence="3" id="KW-1064">Adaptive immunity</keyword>
<evidence type="ECO:0000256" key="1">
    <source>
        <dbReference type="ARBA" id="ARBA00022729"/>
    </source>
</evidence>
<dbReference type="eggNOG" id="ENOG502SHCJ">
    <property type="taxonomic scope" value="Eukaryota"/>
</dbReference>
<dbReference type="PANTHER" id="PTHR19343">
    <property type="entry name" value="T CELL RECEPTOR ALPHA VARIABLE 1-2"/>
    <property type="match status" value="1"/>
</dbReference>
<dbReference type="OMA" id="AVIKCTY"/>
<keyword evidence="1 8" id="KW-0732">Signal</keyword>
<dbReference type="InterPro" id="IPR051006">
    <property type="entry name" value="TCR_variable_domain"/>
</dbReference>
<feature type="domain" description="Ig-like" evidence="9">
    <location>
        <begin position="23"/>
        <end position="111"/>
    </location>
</feature>
<dbReference type="Ensembl" id="ENSCSAT00000014506.1">
    <property type="protein sequence ID" value="ENSCSAP00000012478.1"/>
    <property type="gene ID" value="ENSCSAG00000016414.1"/>
</dbReference>
<keyword evidence="4" id="KW-0675">Receptor</keyword>
<keyword evidence="7" id="KW-1279">T cell receptor</keyword>
<dbReference type="GO" id="GO:0042605">
    <property type="term" value="F:peptide antigen binding"/>
    <property type="evidence" value="ECO:0007669"/>
    <property type="project" value="TreeGrafter"/>
</dbReference>
<dbReference type="InterPro" id="IPR007110">
    <property type="entry name" value="Ig-like_dom"/>
</dbReference>
<evidence type="ECO:0000256" key="3">
    <source>
        <dbReference type="ARBA" id="ARBA00023130"/>
    </source>
</evidence>
<evidence type="ECO:0000259" key="9">
    <source>
        <dbReference type="PROSITE" id="PS50835"/>
    </source>
</evidence>
<dbReference type="SMART" id="SM00409">
    <property type="entry name" value="IG"/>
    <property type="match status" value="1"/>
</dbReference>
<reference evidence="10 11" key="1">
    <citation type="submission" date="2014-03" db="EMBL/GenBank/DDBJ databases">
        <authorList>
            <person name="Warren W."/>
            <person name="Wilson R.K."/>
        </authorList>
    </citation>
    <scope>NUCLEOTIDE SEQUENCE</scope>
</reference>
<dbReference type="GeneTree" id="ENSGT00940000159469"/>
<dbReference type="InterPro" id="IPR013106">
    <property type="entry name" value="Ig_V-set"/>
</dbReference>
<dbReference type="Pfam" id="PF07686">
    <property type="entry name" value="V-set"/>
    <property type="match status" value="1"/>
</dbReference>
<comment type="subunit">
    <text evidence="6">Alpha-beta TR is a heterodimer composed of an alpha and beta chain; disulfide-linked. The alpha-beta TR is associated with the transmembrane signaling CD3 coreceptor proteins to form the TR-CD3 (TcR or TCR). The assembly of alpha-beta TR heterodimers with CD3 occurs in the endoplasmic reticulum where a single alpha-beta TR heterodimer associates with one CD3D-CD3E heterodimer, one CD3G-CD3E heterodimer and one CD247 homodimer forming a stable octameric structure. CD3D-CD3E and CD3G-CD3E heterodimers preferentially associate with TR alpha and TR beta chains, respectively. The association of the CD247 homodimer is the last step of TcR assembly in the endoplasmic reticulum and is required for transport to the cell surface.</text>
</comment>
<dbReference type="SUPFAM" id="SSF48726">
    <property type="entry name" value="Immunoglobulin"/>
    <property type="match status" value="1"/>
</dbReference>
<organism evidence="10 11">
    <name type="scientific">Chlorocebus sabaeus</name>
    <name type="common">Green monkey</name>
    <name type="synonym">Simia sabaea</name>
    <dbReference type="NCBI Taxonomy" id="60711"/>
    <lineage>
        <taxon>Eukaryota</taxon>
        <taxon>Metazoa</taxon>
        <taxon>Chordata</taxon>
        <taxon>Craniata</taxon>
        <taxon>Vertebrata</taxon>
        <taxon>Euteleostomi</taxon>
        <taxon>Mammalia</taxon>
        <taxon>Eutheria</taxon>
        <taxon>Euarchontoglires</taxon>
        <taxon>Primates</taxon>
        <taxon>Haplorrhini</taxon>
        <taxon>Catarrhini</taxon>
        <taxon>Cercopithecidae</taxon>
        <taxon>Cercopithecinae</taxon>
        <taxon>Chlorocebus</taxon>
    </lineage>
</organism>
<name>A0A0D9RV39_CHLSB</name>
<evidence type="ECO:0000256" key="2">
    <source>
        <dbReference type="ARBA" id="ARBA00022859"/>
    </source>
</evidence>
<evidence type="ECO:0000256" key="4">
    <source>
        <dbReference type="ARBA" id="ARBA00023170"/>
    </source>
</evidence>
<dbReference type="Bgee" id="ENSCSAG00000016414">
    <property type="expression patterns" value="Expressed in blood"/>
</dbReference>
<gene>
    <name evidence="10" type="primary">TRAV13-2</name>
</gene>
<dbReference type="InterPro" id="IPR003599">
    <property type="entry name" value="Ig_sub"/>
</dbReference>
<dbReference type="Gene3D" id="2.60.40.10">
    <property type="entry name" value="Immunoglobulins"/>
    <property type="match status" value="1"/>
</dbReference>
<evidence type="ECO:0000256" key="7">
    <source>
        <dbReference type="ARBA" id="ARBA00043266"/>
    </source>
</evidence>
<evidence type="ECO:0000256" key="8">
    <source>
        <dbReference type="SAM" id="SignalP"/>
    </source>
</evidence>
<dbReference type="InterPro" id="IPR036179">
    <property type="entry name" value="Ig-like_dom_sf"/>
</dbReference>
<proteinExistence type="predicted"/>
<keyword evidence="5" id="KW-0393">Immunoglobulin domain</keyword>